<accession>A0A4V0Z3U5</accession>
<keyword evidence="3" id="KW-1185">Reference proteome</keyword>
<evidence type="ECO:0000313" key="2">
    <source>
        <dbReference type="EMBL" id="QBE64663.1"/>
    </source>
</evidence>
<name>A0A4V0Z3U5_9BURK</name>
<dbReference type="AlphaFoldDB" id="A0A4V0Z3U5"/>
<feature type="compositionally biased region" description="Polar residues" evidence="1">
    <location>
        <begin position="13"/>
        <end position="23"/>
    </location>
</feature>
<dbReference type="KEGG" id="plue:EWM63_18085"/>
<feature type="region of interest" description="Disordered" evidence="1">
    <location>
        <begin position="1"/>
        <end position="25"/>
    </location>
</feature>
<evidence type="ECO:0000256" key="1">
    <source>
        <dbReference type="SAM" id="MobiDB-lite"/>
    </source>
</evidence>
<organism evidence="2 3">
    <name type="scientific">Pseudoduganella lutea</name>
    <dbReference type="NCBI Taxonomy" id="321985"/>
    <lineage>
        <taxon>Bacteria</taxon>
        <taxon>Pseudomonadati</taxon>
        <taxon>Pseudomonadota</taxon>
        <taxon>Betaproteobacteria</taxon>
        <taxon>Burkholderiales</taxon>
        <taxon>Oxalobacteraceae</taxon>
        <taxon>Telluria group</taxon>
        <taxon>Pseudoduganella</taxon>
    </lineage>
</organism>
<evidence type="ECO:0000313" key="3">
    <source>
        <dbReference type="Proteomes" id="UP000290637"/>
    </source>
</evidence>
<gene>
    <name evidence="2" type="ORF">EWM63_18085</name>
</gene>
<sequence length="111" mass="12321">MNRASNRVDAPASRTSPHYSTPAEQRASPAHLYLVQLDPQTVVDGVRFDDTYLADEIRTCGTMRETCPVCAEGHLQLVLRQKSVRVPHLFCLECTRCFGAFLSDGTPALIE</sequence>
<reference evidence="2 3" key="1">
    <citation type="submission" date="2019-02" db="EMBL/GenBank/DDBJ databases">
        <title>Draft Genome Sequences of Six Type Strains of the Genus Massilia.</title>
        <authorList>
            <person name="Miess H."/>
            <person name="Frediansyhah A."/>
            <person name="Gross H."/>
        </authorList>
    </citation>
    <scope>NUCLEOTIDE SEQUENCE [LARGE SCALE GENOMIC DNA]</scope>
    <source>
        <strain evidence="2 3">DSM 17473</strain>
    </source>
</reference>
<protein>
    <submittedName>
        <fullName evidence="2">Uncharacterized protein</fullName>
    </submittedName>
</protein>
<dbReference type="Proteomes" id="UP000290637">
    <property type="component" value="Chromosome"/>
</dbReference>
<proteinExistence type="predicted"/>
<dbReference type="OrthoDB" id="8756340at2"/>
<dbReference type="EMBL" id="CP035913">
    <property type="protein sequence ID" value="QBE64663.1"/>
    <property type="molecule type" value="Genomic_DNA"/>
</dbReference>
<dbReference type="RefSeq" id="WP_130187780.1">
    <property type="nucleotide sequence ID" value="NZ_CP035913.1"/>
</dbReference>